<evidence type="ECO:0000313" key="13">
    <source>
        <dbReference type="Proteomes" id="UP001500928"/>
    </source>
</evidence>
<evidence type="ECO:0000256" key="11">
    <source>
        <dbReference type="HAMAP-Rule" id="MF_00276"/>
    </source>
</evidence>
<dbReference type="Proteomes" id="UP001500928">
    <property type="component" value="Unassembled WGS sequence"/>
</dbReference>
<keyword evidence="2 11" id="KW-1003">Cell membrane</keyword>
<accession>A0ABP9BB48</accession>
<evidence type="ECO:0000256" key="9">
    <source>
        <dbReference type="ARBA" id="ARBA00023065"/>
    </source>
</evidence>
<keyword evidence="13" id="KW-1185">Reference proteome</keyword>
<organism evidence="12 13">
    <name type="scientific">Actinomycetospora chlora</name>
    <dbReference type="NCBI Taxonomy" id="663608"/>
    <lineage>
        <taxon>Bacteria</taxon>
        <taxon>Bacillati</taxon>
        <taxon>Actinomycetota</taxon>
        <taxon>Actinomycetes</taxon>
        <taxon>Pseudonocardiales</taxon>
        <taxon>Pseudonocardiaceae</taxon>
        <taxon>Actinomycetospora</taxon>
    </lineage>
</organism>
<keyword evidence="8 11" id="KW-1133">Transmembrane helix</keyword>
<comment type="function">
    <text evidence="11">Part of the high-affinity ATP-driven potassium transport (or Kdp) system, which catalyzes the hydrolysis of ATP coupled with the electrogenic transport of potassium into the cytoplasm. This subunit acts as a catalytic chaperone that increases the ATP-binding affinity of the ATP-hydrolyzing subunit KdpB by the formation of a transient KdpB/KdpC/ATP ternary complex.</text>
</comment>
<keyword evidence="10 11" id="KW-0472">Membrane</keyword>
<evidence type="ECO:0000256" key="6">
    <source>
        <dbReference type="ARBA" id="ARBA00022840"/>
    </source>
</evidence>
<evidence type="ECO:0000256" key="7">
    <source>
        <dbReference type="ARBA" id="ARBA00022958"/>
    </source>
</evidence>
<evidence type="ECO:0000256" key="2">
    <source>
        <dbReference type="ARBA" id="ARBA00022475"/>
    </source>
</evidence>
<evidence type="ECO:0000313" key="12">
    <source>
        <dbReference type="EMBL" id="GAA4792967.1"/>
    </source>
</evidence>
<name>A0ABP9BB48_9PSEU</name>
<feature type="transmembrane region" description="Helical" evidence="11">
    <location>
        <begin position="36"/>
        <end position="55"/>
    </location>
</feature>
<keyword evidence="3 11" id="KW-0633">Potassium transport</keyword>
<keyword evidence="4 11" id="KW-0812">Transmembrane</keyword>
<dbReference type="PIRSF" id="PIRSF001296">
    <property type="entry name" value="K_ATPase_KdpC"/>
    <property type="match status" value="1"/>
</dbReference>
<keyword evidence="6 11" id="KW-0067">ATP-binding</keyword>
<keyword evidence="9 11" id="KW-0406">Ion transport</keyword>
<comment type="subunit">
    <text evidence="11">The system is composed of three essential subunits: KdpA, KdpB and KdpC.</text>
</comment>
<keyword evidence="1 11" id="KW-0813">Transport</keyword>
<evidence type="ECO:0000256" key="5">
    <source>
        <dbReference type="ARBA" id="ARBA00022741"/>
    </source>
</evidence>
<proteinExistence type="inferred from homology"/>
<dbReference type="InterPro" id="IPR003820">
    <property type="entry name" value="KdpC"/>
</dbReference>
<evidence type="ECO:0000256" key="4">
    <source>
        <dbReference type="ARBA" id="ARBA00022692"/>
    </source>
</evidence>
<comment type="subcellular location">
    <subcellularLocation>
        <location evidence="11">Cell membrane</location>
        <topology evidence="11">Single-pass membrane protein</topology>
    </subcellularLocation>
</comment>
<gene>
    <name evidence="11" type="primary">kdpC</name>
    <name evidence="12" type="ORF">GCM10023200_30740</name>
</gene>
<dbReference type="PANTHER" id="PTHR30042">
    <property type="entry name" value="POTASSIUM-TRANSPORTING ATPASE C CHAIN"/>
    <property type="match status" value="1"/>
</dbReference>
<comment type="caution">
    <text evidence="12">The sequence shown here is derived from an EMBL/GenBank/DDBJ whole genome shotgun (WGS) entry which is preliminary data.</text>
</comment>
<reference evidence="13" key="1">
    <citation type="journal article" date="2019" name="Int. J. Syst. Evol. Microbiol.">
        <title>The Global Catalogue of Microorganisms (GCM) 10K type strain sequencing project: providing services to taxonomists for standard genome sequencing and annotation.</title>
        <authorList>
            <consortium name="The Broad Institute Genomics Platform"/>
            <consortium name="The Broad Institute Genome Sequencing Center for Infectious Disease"/>
            <person name="Wu L."/>
            <person name="Ma J."/>
        </authorList>
    </citation>
    <scope>NUCLEOTIDE SEQUENCE [LARGE SCALE GENOMIC DNA]</scope>
    <source>
        <strain evidence="13">JCM 17979</strain>
    </source>
</reference>
<dbReference type="EMBL" id="BAABHO010000023">
    <property type="protein sequence ID" value="GAA4792967.1"/>
    <property type="molecule type" value="Genomic_DNA"/>
</dbReference>
<keyword evidence="5 11" id="KW-0547">Nucleotide-binding</keyword>
<dbReference type="PANTHER" id="PTHR30042:SF2">
    <property type="entry name" value="POTASSIUM-TRANSPORTING ATPASE KDPC SUBUNIT"/>
    <property type="match status" value="1"/>
</dbReference>
<dbReference type="HAMAP" id="MF_00276">
    <property type="entry name" value="KdpC"/>
    <property type="match status" value="1"/>
</dbReference>
<comment type="similarity">
    <text evidence="11">Belongs to the KdpC family.</text>
</comment>
<dbReference type="Pfam" id="PF02669">
    <property type="entry name" value="KdpC"/>
    <property type="match status" value="1"/>
</dbReference>
<evidence type="ECO:0000256" key="3">
    <source>
        <dbReference type="ARBA" id="ARBA00022538"/>
    </source>
</evidence>
<keyword evidence="7 11" id="KW-0630">Potassium</keyword>
<evidence type="ECO:0000256" key="1">
    <source>
        <dbReference type="ARBA" id="ARBA00022448"/>
    </source>
</evidence>
<evidence type="ECO:0000256" key="8">
    <source>
        <dbReference type="ARBA" id="ARBA00022989"/>
    </source>
</evidence>
<evidence type="ECO:0000256" key="10">
    <source>
        <dbReference type="ARBA" id="ARBA00023136"/>
    </source>
</evidence>
<protein>
    <recommendedName>
        <fullName evidence="11">Potassium-transporting ATPase KdpC subunit</fullName>
    </recommendedName>
    <alternativeName>
        <fullName evidence="11">ATP phosphohydrolase [potassium-transporting] C chain</fullName>
    </alternativeName>
    <alternativeName>
        <fullName evidence="11">Potassium-binding and translocating subunit C</fullName>
    </alternativeName>
    <alternativeName>
        <fullName evidence="11">Potassium-translocating ATPase C chain</fullName>
    </alternativeName>
</protein>
<sequence>MTMSTVIDHDTEHAPVRESAVTGTQLRRQLAAAVRVLLALTVLLGVLYPAVVWGVSRLPGLHTNAEGSLMPSGQSSLIGIDPVPANPAADPWFHTRPSASAPADAVAGLGPADTTTSGGSNLGPHAGDLETAVAERRAAIAAREGVAPAAVPPDALTASASGLDPQISPEYAALQVPRVARVTGLGEDRVRALVADATEGRTLGFLGEPRVDVPELDAALVSAAPGIR</sequence>